<keyword evidence="1" id="KW-1133">Transmembrane helix</keyword>
<keyword evidence="3" id="KW-1185">Reference proteome</keyword>
<proteinExistence type="predicted"/>
<dbReference type="EMBL" id="VNJK01000001">
    <property type="protein sequence ID" value="TVX94276.1"/>
    <property type="molecule type" value="Genomic_DNA"/>
</dbReference>
<keyword evidence="1" id="KW-0472">Membrane</keyword>
<gene>
    <name evidence="2" type="ORF">FPZ44_15190</name>
</gene>
<feature type="transmembrane region" description="Helical" evidence="1">
    <location>
        <begin position="139"/>
        <end position="157"/>
    </location>
</feature>
<name>A0A559J377_9BACL</name>
<evidence type="ECO:0000313" key="3">
    <source>
        <dbReference type="Proteomes" id="UP000318102"/>
    </source>
</evidence>
<comment type="caution">
    <text evidence="2">The sequence shown here is derived from an EMBL/GenBank/DDBJ whole genome shotgun (WGS) entry which is preliminary data.</text>
</comment>
<dbReference type="AlphaFoldDB" id="A0A559J377"/>
<evidence type="ECO:0000313" key="2">
    <source>
        <dbReference type="EMBL" id="TVX94276.1"/>
    </source>
</evidence>
<feature type="transmembrane region" description="Helical" evidence="1">
    <location>
        <begin position="33"/>
        <end position="51"/>
    </location>
</feature>
<dbReference type="RefSeq" id="WP_144991385.1">
    <property type="nucleotide sequence ID" value="NZ_VNJK01000001.1"/>
</dbReference>
<feature type="transmembrane region" description="Helical" evidence="1">
    <location>
        <begin position="7"/>
        <end position="27"/>
    </location>
</feature>
<feature type="transmembrane region" description="Helical" evidence="1">
    <location>
        <begin position="86"/>
        <end position="102"/>
    </location>
</feature>
<keyword evidence="1" id="KW-0812">Transmembrane</keyword>
<feature type="transmembrane region" description="Helical" evidence="1">
    <location>
        <begin position="58"/>
        <end position="80"/>
    </location>
</feature>
<sequence length="162" mass="17943">MSRKEPVIGIFILAAGLFILLGKWGFFNFVGGTLWPLFLFLVGAGLVWLIRSRILPPIAFVPGGTLLVYGLLFMVCHWISWELFRYLWPFILIGLALGLYGYSRLESYPSPRAWQAAVVLGGAGILLLVLTLIVNISVYLIAFGLIVVGALLIFGGMSRIRR</sequence>
<dbReference type="Proteomes" id="UP000318102">
    <property type="component" value="Unassembled WGS sequence"/>
</dbReference>
<protein>
    <submittedName>
        <fullName evidence="2">Glutamate synthase</fullName>
    </submittedName>
</protein>
<dbReference type="OrthoDB" id="2695971at2"/>
<feature type="transmembrane region" description="Helical" evidence="1">
    <location>
        <begin position="114"/>
        <end position="133"/>
    </location>
</feature>
<evidence type="ECO:0000256" key="1">
    <source>
        <dbReference type="SAM" id="Phobius"/>
    </source>
</evidence>
<organism evidence="2 3">
    <name type="scientific">Paenibacillus agilis</name>
    <dbReference type="NCBI Taxonomy" id="3020863"/>
    <lineage>
        <taxon>Bacteria</taxon>
        <taxon>Bacillati</taxon>
        <taxon>Bacillota</taxon>
        <taxon>Bacilli</taxon>
        <taxon>Bacillales</taxon>
        <taxon>Paenibacillaceae</taxon>
        <taxon>Paenibacillus</taxon>
    </lineage>
</organism>
<accession>A0A559J377</accession>
<reference evidence="2 3" key="1">
    <citation type="submission" date="2019-07" db="EMBL/GenBank/DDBJ databases">
        <authorList>
            <person name="Kim J."/>
        </authorList>
    </citation>
    <scope>NUCLEOTIDE SEQUENCE [LARGE SCALE GENOMIC DNA]</scope>
    <source>
        <strain evidence="2 3">N4</strain>
    </source>
</reference>